<feature type="region of interest" description="Disordered" evidence="1">
    <location>
        <begin position="38"/>
        <end position="223"/>
    </location>
</feature>
<dbReference type="OrthoDB" id="2530521at2759"/>
<sequence>MADFAPPAGPPPPKVPEGWKAIWNDQYQEWFYVNLATKQSQWEKPSDPAPPPGAPPGYDHRSSQPVGPEKGGYQDNNPYHQPYGQGAGGSSAMADDERYARQLQEQENARMGGSSRGANDGYYGGAPAPQYGGQPSPSPYGSGYLPPREEKMGGLLGKLSSKLGGGSKSHYGGGGGYPPPQQRYGGGGYGGGMYPPQQPMYGGHPQYGGYGHPPPRRGGGGMGMGGGMALGAGAGLLGGALIADSMNDDEQEAYQEGYEDGGGGDDGGDDGGE</sequence>
<gene>
    <name evidence="3" type="ORF">D0865_10308</name>
</gene>
<evidence type="ECO:0000313" key="4">
    <source>
        <dbReference type="Proteomes" id="UP000270230"/>
    </source>
</evidence>
<reference evidence="3 4" key="1">
    <citation type="journal article" date="2018" name="BMC Genomics">
        <title>Genomic evidence for intraspecific hybridization in a clonal and extremely halotolerant yeast.</title>
        <authorList>
            <person name="Gostincar C."/>
            <person name="Stajich J.E."/>
            <person name="Zupancic J."/>
            <person name="Zalar P."/>
            <person name="Gunde-Cimerman N."/>
        </authorList>
    </citation>
    <scope>NUCLEOTIDE SEQUENCE [LARGE SCALE GENOMIC DNA]</scope>
    <source>
        <strain evidence="3 4">EXF-151</strain>
    </source>
</reference>
<feature type="compositionally biased region" description="Gly residues" evidence="1">
    <location>
        <begin position="163"/>
        <end position="176"/>
    </location>
</feature>
<comment type="caution">
    <text evidence="3">The sequence shown here is derived from an EMBL/GenBank/DDBJ whole genome shotgun (WGS) entry which is preliminary data.</text>
</comment>
<dbReference type="SMART" id="SM00456">
    <property type="entry name" value="WW"/>
    <property type="match status" value="1"/>
</dbReference>
<name>A0A3M7BZ44_HORWE</name>
<evidence type="ECO:0000313" key="3">
    <source>
        <dbReference type="EMBL" id="RMY44816.1"/>
    </source>
</evidence>
<evidence type="ECO:0000256" key="1">
    <source>
        <dbReference type="SAM" id="MobiDB-lite"/>
    </source>
</evidence>
<feature type="compositionally biased region" description="Gly residues" evidence="1">
    <location>
        <begin position="184"/>
        <end position="193"/>
    </location>
</feature>
<dbReference type="InterPro" id="IPR036020">
    <property type="entry name" value="WW_dom_sf"/>
</dbReference>
<dbReference type="EMBL" id="QWIN01001005">
    <property type="protein sequence ID" value="RMY44816.1"/>
    <property type="molecule type" value="Genomic_DNA"/>
</dbReference>
<dbReference type="Pfam" id="PF00397">
    <property type="entry name" value="WW"/>
    <property type="match status" value="1"/>
</dbReference>
<dbReference type="AlphaFoldDB" id="A0A3M7BZ44"/>
<feature type="compositionally biased region" description="Gly residues" evidence="1">
    <location>
        <begin position="205"/>
        <end position="223"/>
    </location>
</feature>
<dbReference type="CDD" id="cd00201">
    <property type="entry name" value="WW"/>
    <property type="match status" value="1"/>
</dbReference>
<dbReference type="Proteomes" id="UP000270230">
    <property type="component" value="Unassembled WGS sequence"/>
</dbReference>
<protein>
    <recommendedName>
        <fullName evidence="2">WW domain-containing protein</fullName>
    </recommendedName>
</protein>
<dbReference type="SUPFAM" id="SSF51045">
    <property type="entry name" value="WW domain"/>
    <property type="match status" value="1"/>
</dbReference>
<accession>A0A3M7BZ44</accession>
<dbReference type="InterPro" id="IPR001202">
    <property type="entry name" value="WW_dom"/>
</dbReference>
<organism evidence="3 4">
    <name type="scientific">Hortaea werneckii</name>
    <name type="common">Black yeast</name>
    <name type="synonym">Cladosporium werneckii</name>
    <dbReference type="NCBI Taxonomy" id="91943"/>
    <lineage>
        <taxon>Eukaryota</taxon>
        <taxon>Fungi</taxon>
        <taxon>Dikarya</taxon>
        <taxon>Ascomycota</taxon>
        <taxon>Pezizomycotina</taxon>
        <taxon>Dothideomycetes</taxon>
        <taxon>Dothideomycetidae</taxon>
        <taxon>Mycosphaerellales</taxon>
        <taxon>Teratosphaeriaceae</taxon>
        <taxon>Hortaea</taxon>
    </lineage>
</organism>
<proteinExistence type="predicted"/>
<feature type="compositionally biased region" description="Low complexity" evidence="1">
    <location>
        <begin position="125"/>
        <end position="146"/>
    </location>
</feature>
<dbReference type="PROSITE" id="PS01159">
    <property type="entry name" value="WW_DOMAIN_1"/>
    <property type="match status" value="1"/>
</dbReference>
<dbReference type="Gene3D" id="2.20.70.10">
    <property type="match status" value="1"/>
</dbReference>
<feature type="domain" description="WW" evidence="2">
    <location>
        <begin position="13"/>
        <end position="47"/>
    </location>
</feature>
<dbReference type="PROSITE" id="PS50020">
    <property type="entry name" value="WW_DOMAIN_2"/>
    <property type="match status" value="1"/>
</dbReference>
<feature type="compositionally biased region" description="Acidic residues" evidence="1">
    <location>
        <begin position="246"/>
        <end position="273"/>
    </location>
</feature>
<feature type="region of interest" description="Disordered" evidence="1">
    <location>
        <begin position="243"/>
        <end position="273"/>
    </location>
</feature>
<evidence type="ECO:0000259" key="2">
    <source>
        <dbReference type="PROSITE" id="PS50020"/>
    </source>
</evidence>